<feature type="compositionally biased region" description="Acidic residues" evidence="1">
    <location>
        <begin position="163"/>
        <end position="172"/>
    </location>
</feature>
<proteinExistence type="predicted"/>
<gene>
    <name evidence="2" type="ORF">Tci_047162</name>
</gene>
<comment type="caution">
    <text evidence="2">The sequence shown here is derived from an EMBL/GenBank/DDBJ whole genome shotgun (WGS) entry which is preliminary data.</text>
</comment>
<feature type="region of interest" description="Disordered" evidence="1">
    <location>
        <begin position="225"/>
        <end position="256"/>
    </location>
</feature>
<feature type="region of interest" description="Disordered" evidence="1">
    <location>
        <begin position="150"/>
        <end position="172"/>
    </location>
</feature>
<name>A0A6L2MS72_TANCI</name>
<protein>
    <submittedName>
        <fullName evidence="2">Uncharacterized protein</fullName>
    </submittedName>
</protein>
<organism evidence="2">
    <name type="scientific">Tanacetum cinerariifolium</name>
    <name type="common">Dalmatian daisy</name>
    <name type="synonym">Chrysanthemum cinerariifolium</name>
    <dbReference type="NCBI Taxonomy" id="118510"/>
    <lineage>
        <taxon>Eukaryota</taxon>
        <taxon>Viridiplantae</taxon>
        <taxon>Streptophyta</taxon>
        <taxon>Embryophyta</taxon>
        <taxon>Tracheophyta</taxon>
        <taxon>Spermatophyta</taxon>
        <taxon>Magnoliopsida</taxon>
        <taxon>eudicotyledons</taxon>
        <taxon>Gunneridae</taxon>
        <taxon>Pentapetalae</taxon>
        <taxon>asterids</taxon>
        <taxon>campanulids</taxon>
        <taxon>Asterales</taxon>
        <taxon>Asteraceae</taxon>
        <taxon>Asteroideae</taxon>
        <taxon>Anthemideae</taxon>
        <taxon>Anthemidinae</taxon>
        <taxon>Tanacetum</taxon>
    </lineage>
</organism>
<accession>A0A6L2MS72</accession>
<feature type="compositionally biased region" description="Polar residues" evidence="1">
    <location>
        <begin position="228"/>
        <end position="237"/>
    </location>
</feature>
<feature type="region of interest" description="Disordered" evidence="1">
    <location>
        <begin position="439"/>
        <end position="491"/>
    </location>
</feature>
<dbReference type="EMBL" id="BKCJ010007033">
    <property type="protein sequence ID" value="GEU75184.1"/>
    <property type="molecule type" value="Genomic_DNA"/>
</dbReference>
<sequence>MVKEKKKKLEMNNTCKMKVNSDKMAEENVPALTRTDAQLVPIKAHLPIGKSNLLMDSAYPFVPPPVGDLNSDYYKKHMEMATHKPRQPTIMTGEEVEMKKKGQKAVEDDEYNLHRSIQMILESLQALIGEVVIREPNLGFIRKLLDVEGKGKDSTNDAKTIADMEESNNETDTEILNVIEERGEEVSNIMVLEERTIEFDEGQAGSDPSKTPKSRPLPERELIEEDQAGSNPGQSHPTTEDQVHIENPPSLSGTLSSIKNLRDMFTFGDQFLNDKLRKEEPRRANVETKVESMVTVPIHQASSSVPLLSTPIINLSNPKPVSPPVQELIITAKTTTTITLPPPPLRPPRSTIDLDLATRISALETRSADFEQKNKLQDKTTQALASKIYKLENHDLYSKIDKQVNKVIKEAVYNALKAPLSLEASMQHENNDELHAALTKSRKRRCNDQDPPPPSLEESDRSKKKKHDSNVSALKQPPVKKSSAWKTSDSREAPFSSSKLEELVTSLWTESESDYDISSAYGISHWWFKRKEFYITRHSAASDRNAVISHMGILSVVSLKTYSRYGYTFLKEIVLQRADYKEYKISEADF</sequence>
<dbReference type="AlphaFoldDB" id="A0A6L2MS72"/>
<feature type="region of interest" description="Disordered" evidence="1">
    <location>
        <begin position="199"/>
        <end position="218"/>
    </location>
</feature>
<feature type="compositionally biased region" description="Basic and acidic residues" evidence="1">
    <location>
        <begin position="150"/>
        <end position="162"/>
    </location>
</feature>
<evidence type="ECO:0000313" key="2">
    <source>
        <dbReference type="EMBL" id="GEU75184.1"/>
    </source>
</evidence>
<evidence type="ECO:0000256" key="1">
    <source>
        <dbReference type="SAM" id="MobiDB-lite"/>
    </source>
</evidence>
<reference evidence="2" key="1">
    <citation type="journal article" date="2019" name="Sci. Rep.">
        <title>Draft genome of Tanacetum cinerariifolium, the natural source of mosquito coil.</title>
        <authorList>
            <person name="Yamashiro T."/>
            <person name="Shiraishi A."/>
            <person name="Satake H."/>
            <person name="Nakayama K."/>
        </authorList>
    </citation>
    <scope>NUCLEOTIDE SEQUENCE</scope>
</reference>